<reference evidence="1" key="1">
    <citation type="submission" date="2015-06" db="EMBL/GenBank/DDBJ databases">
        <authorList>
            <person name="Joergensen T."/>
        </authorList>
    </citation>
    <scope>NUCLEOTIDE SEQUENCE</scope>
    <source>
        <strain evidence="1">RGRH1855</strain>
    </source>
</reference>
<proteinExistence type="predicted"/>
<reference evidence="1" key="2">
    <citation type="submission" date="2015-07" db="EMBL/GenBank/DDBJ databases">
        <title>Plasmids, circular viruses and viroids from rat gut.</title>
        <authorList>
            <person name="Jorgensen T.J."/>
            <person name="Hansen M.A."/>
            <person name="Xu Z."/>
            <person name="Tabak M.A."/>
            <person name="Sorensen S.J."/>
            <person name="Hansen L.H."/>
        </authorList>
    </citation>
    <scope>NUCLEOTIDE SEQUENCE</scope>
    <source>
        <strain evidence="1">RGRH1855</strain>
    </source>
</reference>
<organism evidence="1">
    <name type="scientific">uncultured prokaryote</name>
    <dbReference type="NCBI Taxonomy" id="198431"/>
    <lineage>
        <taxon>unclassified sequences</taxon>
        <taxon>environmental samples</taxon>
    </lineage>
</organism>
<protein>
    <submittedName>
        <fullName evidence="1">Uncharacterized protein</fullName>
    </submittedName>
</protein>
<accession>A0A0H5Q9S8</accession>
<name>A0A0H5Q9S8_9ZZZZ</name>
<sequence>MIKSVRHVYERCRQEYEWQARRLDNGNGVCGFLSDIGNINIATADKVNGTYVIVGRCPHCGHHSLKNLYECEH</sequence>
<evidence type="ECO:0000313" key="1">
    <source>
        <dbReference type="EMBL" id="CRY98134.1"/>
    </source>
</evidence>
<dbReference type="EMBL" id="LN854349">
    <property type="protein sequence ID" value="CRY98134.1"/>
    <property type="molecule type" value="Genomic_DNA"/>
</dbReference>
<dbReference type="AlphaFoldDB" id="A0A0H5Q9S8"/>